<dbReference type="Proteomes" id="UP000075243">
    <property type="component" value="Chromosome 7"/>
</dbReference>
<evidence type="ECO:0000259" key="1">
    <source>
        <dbReference type="Pfam" id="PF24924"/>
    </source>
</evidence>
<dbReference type="InterPro" id="IPR056647">
    <property type="entry name" value="DUF7745"/>
</dbReference>
<dbReference type="AlphaFoldDB" id="A0A151TBV2"/>
<evidence type="ECO:0000313" key="2">
    <source>
        <dbReference type="EMBL" id="KYP64505.1"/>
    </source>
</evidence>
<dbReference type="Gramene" id="C.cajan_18562.t">
    <property type="protein sequence ID" value="C.cajan_18562.t"/>
    <property type="gene ID" value="C.cajan_18562"/>
</dbReference>
<evidence type="ECO:0000313" key="3">
    <source>
        <dbReference type="Proteomes" id="UP000075243"/>
    </source>
</evidence>
<accession>A0A151TBV2</accession>
<dbReference type="PANTHER" id="PTHR48154:SF1">
    <property type="entry name" value="PROTEIN, PUTATIVE-RELATED"/>
    <property type="match status" value="1"/>
</dbReference>
<sequence>MIFNKTLALILFGKILFPFHEKVIDHVAIDAFFAWDVHLKSLVLAVFVDTLITVDFMRCYNPLLYVWAYTHLFAKDHMGKLLDPLRRFPIIPTPRKYVMAWKSEMENCTENSFTWMCPWFRPSQVLIRCGKFPNLPLMGLRGCIAYSSRLVLRQLGRTQTLPNLEELRGICFFYASGQQSLIDAIKEA</sequence>
<gene>
    <name evidence="2" type="ORF">KK1_019105</name>
</gene>
<proteinExistence type="predicted"/>
<feature type="domain" description="DUF7745" evidence="1">
    <location>
        <begin position="3"/>
        <end position="186"/>
    </location>
</feature>
<dbReference type="EMBL" id="CM003609">
    <property type="protein sequence ID" value="KYP64505.1"/>
    <property type="molecule type" value="Genomic_DNA"/>
</dbReference>
<reference evidence="2 3" key="1">
    <citation type="journal article" date="2012" name="Nat. Biotechnol.">
        <title>Draft genome sequence of pigeonpea (Cajanus cajan), an orphan legume crop of resource-poor farmers.</title>
        <authorList>
            <person name="Varshney R.K."/>
            <person name="Chen W."/>
            <person name="Li Y."/>
            <person name="Bharti A.K."/>
            <person name="Saxena R.K."/>
            <person name="Schlueter J.A."/>
            <person name="Donoghue M.T."/>
            <person name="Azam S."/>
            <person name="Fan G."/>
            <person name="Whaley A.M."/>
            <person name="Farmer A.D."/>
            <person name="Sheridan J."/>
            <person name="Iwata A."/>
            <person name="Tuteja R."/>
            <person name="Penmetsa R.V."/>
            <person name="Wu W."/>
            <person name="Upadhyaya H.D."/>
            <person name="Yang S.P."/>
            <person name="Shah T."/>
            <person name="Saxena K.B."/>
            <person name="Michael T."/>
            <person name="McCombie W.R."/>
            <person name="Yang B."/>
            <person name="Zhang G."/>
            <person name="Yang H."/>
            <person name="Wang J."/>
            <person name="Spillane C."/>
            <person name="Cook D.R."/>
            <person name="May G.D."/>
            <person name="Xu X."/>
            <person name="Jackson S.A."/>
        </authorList>
    </citation>
    <scope>NUCLEOTIDE SEQUENCE [LARGE SCALE GENOMIC DNA]</scope>
    <source>
        <strain evidence="3">cv. Asha</strain>
    </source>
</reference>
<protein>
    <recommendedName>
        <fullName evidence="1">DUF7745 domain-containing protein</fullName>
    </recommendedName>
</protein>
<keyword evidence="3" id="KW-1185">Reference proteome</keyword>
<dbReference type="PANTHER" id="PTHR48154">
    <property type="entry name" value="PROTEIN, PUTATIVE-RELATED"/>
    <property type="match status" value="1"/>
</dbReference>
<dbReference type="Pfam" id="PF24924">
    <property type="entry name" value="DUF7745"/>
    <property type="match status" value="1"/>
</dbReference>
<name>A0A151TBV2_CAJCA</name>
<organism evidence="2 3">
    <name type="scientific">Cajanus cajan</name>
    <name type="common">Pigeon pea</name>
    <name type="synonym">Cajanus indicus</name>
    <dbReference type="NCBI Taxonomy" id="3821"/>
    <lineage>
        <taxon>Eukaryota</taxon>
        <taxon>Viridiplantae</taxon>
        <taxon>Streptophyta</taxon>
        <taxon>Embryophyta</taxon>
        <taxon>Tracheophyta</taxon>
        <taxon>Spermatophyta</taxon>
        <taxon>Magnoliopsida</taxon>
        <taxon>eudicotyledons</taxon>
        <taxon>Gunneridae</taxon>
        <taxon>Pentapetalae</taxon>
        <taxon>rosids</taxon>
        <taxon>fabids</taxon>
        <taxon>Fabales</taxon>
        <taxon>Fabaceae</taxon>
        <taxon>Papilionoideae</taxon>
        <taxon>50 kb inversion clade</taxon>
        <taxon>NPAAA clade</taxon>
        <taxon>indigoferoid/millettioid clade</taxon>
        <taxon>Phaseoleae</taxon>
        <taxon>Cajanus</taxon>
    </lineage>
</organism>